<evidence type="ECO:0000256" key="3">
    <source>
        <dbReference type="ARBA" id="ARBA00022723"/>
    </source>
</evidence>
<evidence type="ECO:0000256" key="7">
    <source>
        <dbReference type="SAM" id="MobiDB-lite"/>
    </source>
</evidence>
<keyword evidence="2" id="KW-0645">Protease</keyword>
<feature type="compositionally biased region" description="Basic and acidic residues" evidence="7">
    <location>
        <begin position="541"/>
        <end position="551"/>
    </location>
</feature>
<keyword evidence="4" id="KW-0732">Signal</keyword>
<dbReference type="SUPFAM" id="SSF52025">
    <property type="entry name" value="PA domain"/>
    <property type="match status" value="1"/>
</dbReference>
<dbReference type="Pfam" id="PF04389">
    <property type="entry name" value="Peptidase_M28"/>
    <property type="match status" value="1"/>
</dbReference>
<evidence type="ECO:0000259" key="8">
    <source>
        <dbReference type="Pfam" id="PF04389"/>
    </source>
</evidence>
<dbReference type="GO" id="GO:0006508">
    <property type="term" value="P:proteolysis"/>
    <property type="evidence" value="ECO:0007669"/>
    <property type="project" value="UniProtKB-KW"/>
</dbReference>
<dbReference type="EMBL" id="CP027750">
    <property type="protein sequence ID" value="AZE29853.1"/>
    <property type="molecule type" value="Genomic_DNA"/>
</dbReference>
<evidence type="ECO:0000256" key="6">
    <source>
        <dbReference type="ARBA" id="ARBA00022833"/>
    </source>
</evidence>
<keyword evidence="3" id="KW-0479">Metal-binding</keyword>
<dbReference type="PANTHER" id="PTHR12147:SF56">
    <property type="entry name" value="AMINOPEPTIDASE YDR415C-RELATED"/>
    <property type="match status" value="1"/>
</dbReference>
<dbReference type="InterPro" id="IPR046450">
    <property type="entry name" value="PA_dom_sf"/>
</dbReference>
<organism evidence="9 10">
    <name type="scientific">Pseudomonas chlororaphis subsp. aureofaciens</name>
    <dbReference type="NCBI Taxonomy" id="587851"/>
    <lineage>
        <taxon>Bacteria</taxon>
        <taxon>Pseudomonadati</taxon>
        <taxon>Pseudomonadota</taxon>
        <taxon>Gammaproteobacteria</taxon>
        <taxon>Pseudomonadales</taxon>
        <taxon>Pseudomonadaceae</taxon>
        <taxon>Pseudomonas</taxon>
    </lineage>
</organism>
<dbReference type="GO" id="GO:0046872">
    <property type="term" value="F:metal ion binding"/>
    <property type="evidence" value="ECO:0007669"/>
    <property type="project" value="UniProtKB-KW"/>
</dbReference>
<gene>
    <name evidence="9" type="ORF">C4K07_3068</name>
</gene>
<dbReference type="Gene3D" id="3.50.30.30">
    <property type="match status" value="1"/>
</dbReference>
<dbReference type="PANTHER" id="PTHR12147">
    <property type="entry name" value="METALLOPEPTIDASE M28 FAMILY MEMBER"/>
    <property type="match status" value="1"/>
</dbReference>
<reference evidence="9 10" key="1">
    <citation type="submission" date="2018-03" db="EMBL/GenBank/DDBJ databases">
        <title>Diversity of phytobeneficial traits revealed by whole-genome analysis of worldwide-isolated phenazine-producing Pseudomonas spp.</title>
        <authorList>
            <person name="Biessy A."/>
            <person name="Novinscak A."/>
            <person name="Blom J."/>
            <person name="Leger G."/>
            <person name="Thomashow L.S."/>
            <person name="Cazorla F.M."/>
            <person name="Josic D."/>
            <person name="Filion M."/>
        </authorList>
    </citation>
    <scope>NUCLEOTIDE SEQUENCE [LARGE SCALE GENOMIC DNA]</scope>
    <source>
        <strain evidence="9 10">ChPhzS24</strain>
    </source>
</reference>
<dbReference type="SUPFAM" id="SSF53187">
    <property type="entry name" value="Zn-dependent exopeptidases"/>
    <property type="match status" value="1"/>
</dbReference>
<dbReference type="AlphaFoldDB" id="A0AAD1E6A4"/>
<evidence type="ECO:0000256" key="2">
    <source>
        <dbReference type="ARBA" id="ARBA00022670"/>
    </source>
</evidence>
<evidence type="ECO:0000313" key="9">
    <source>
        <dbReference type="EMBL" id="AZE29853.1"/>
    </source>
</evidence>
<evidence type="ECO:0000313" key="10">
    <source>
        <dbReference type="Proteomes" id="UP000280455"/>
    </source>
</evidence>
<sequence>MRRSLPKKAKSKPGGAPSLRGYLRHKAHAAALADNCRTLSGALFAGRGAGEPGGARASLWIAGKARGMGLKAWHGRRSLFQSVALGSATPRGGQVTIQGDGWQPDPLHDGELLIRSQQARVVFDNAPLVFVGYGIVAPQYQWDDYAGLDVVGKVVVALPNDPGRNSPGGERFQGERMTYYGRWEYKFEEAARQGAAGVIIVHTDELFGSAFHLVRDEMRRPFRFLPGAVRSGLEFEGICSERFGRQLLSRAGVELDAFLADPWPMARRVPWLDVRLQLRLGFEIKIGHCRNVLGMHKGALFPRQCVLLCAHWDHLGRTPDSSQPRGYYPGAVDNAVGVSVLLELSRRLANAGPLRRTVLFAWTTAEEVGMLGSAQVARLIDETGLDVVAALNVDGFVPIGRTRDLSLVDGDQSELPSAFMRAGKQLNRQISLDDAPAAGYFYRSDQASFAKIDIPAVQVSTGSDLISGGVEEGLKRHDFYDSNLYHSTSDAFDRYWDFTSLCADIDVLHETLLLLADSSWRPALRSPAIRTRLQGQADPADGPRRYPDQGGRKSSPCS</sequence>
<keyword evidence="1" id="KW-0031">Aminopeptidase</keyword>
<keyword evidence="6" id="KW-0862">Zinc</keyword>
<dbReference type="RefSeq" id="WP_124301583.1">
    <property type="nucleotide sequence ID" value="NZ_CP027749.1"/>
</dbReference>
<dbReference type="InterPro" id="IPR007484">
    <property type="entry name" value="Peptidase_M28"/>
</dbReference>
<evidence type="ECO:0000256" key="1">
    <source>
        <dbReference type="ARBA" id="ARBA00022438"/>
    </source>
</evidence>
<accession>A0AAD1E6A4</accession>
<dbReference type="Proteomes" id="UP000280455">
    <property type="component" value="Chromosome"/>
</dbReference>
<dbReference type="Gene3D" id="3.40.630.10">
    <property type="entry name" value="Zn peptidases"/>
    <property type="match status" value="1"/>
</dbReference>
<dbReference type="InterPro" id="IPR045175">
    <property type="entry name" value="M28_fam"/>
</dbReference>
<protein>
    <recommendedName>
        <fullName evidence="8">Peptidase M28 domain-containing protein</fullName>
    </recommendedName>
</protein>
<feature type="region of interest" description="Disordered" evidence="7">
    <location>
        <begin position="531"/>
        <end position="558"/>
    </location>
</feature>
<dbReference type="GO" id="GO:0008235">
    <property type="term" value="F:metalloexopeptidase activity"/>
    <property type="evidence" value="ECO:0007669"/>
    <property type="project" value="InterPro"/>
</dbReference>
<dbReference type="GO" id="GO:0004177">
    <property type="term" value="F:aminopeptidase activity"/>
    <property type="evidence" value="ECO:0007669"/>
    <property type="project" value="UniProtKB-KW"/>
</dbReference>
<evidence type="ECO:0000256" key="5">
    <source>
        <dbReference type="ARBA" id="ARBA00022801"/>
    </source>
</evidence>
<feature type="domain" description="Peptidase M28" evidence="8">
    <location>
        <begin position="291"/>
        <end position="494"/>
    </location>
</feature>
<proteinExistence type="predicted"/>
<keyword evidence="5" id="KW-0378">Hydrolase</keyword>
<name>A0AAD1E6A4_9PSED</name>
<evidence type="ECO:0000256" key="4">
    <source>
        <dbReference type="ARBA" id="ARBA00022729"/>
    </source>
</evidence>